<evidence type="ECO:0000256" key="4">
    <source>
        <dbReference type="ARBA" id="ARBA00022692"/>
    </source>
</evidence>
<feature type="region of interest" description="Disordered" evidence="11">
    <location>
        <begin position="520"/>
        <end position="560"/>
    </location>
</feature>
<dbReference type="InParanoid" id="A0A316YZR4"/>
<dbReference type="GO" id="GO:0016020">
    <property type="term" value="C:membrane"/>
    <property type="evidence" value="ECO:0007669"/>
    <property type="project" value="UniProtKB-SubCell"/>
</dbReference>
<evidence type="ECO:0000313" key="14">
    <source>
        <dbReference type="EMBL" id="PWN94274.1"/>
    </source>
</evidence>
<feature type="transmembrane region" description="Helical" evidence="12">
    <location>
        <begin position="319"/>
        <end position="341"/>
    </location>
</feature>
<keyword evidence="7 12" id="KW-0472">Membrane</keyword>
<gene>
    <name evidence="14" type="ORF">FA10DRAFT_44711</name>
</gene>
<dbReference type="InterPro" id="IPR050360">
    <property type="entry name" value="MFS_Sugar_Transporters"/>
</dbReference>
<evidence type="ECO:0000256" key="2">
    <source>
        <dbReference type="ARBA" id="ARBA00010992"/>
    </source>
</evidence>
<evidence type="ECO:0000313" key="15">
    <source>
        <dbReference type="Proteomes" id="UP000245768"/>
    </source>
</evidence>
<dbReference type="InterPro" id="IPR020846">
    <property type="entry name" value="MFS_dom"/>
</dbReference>
<evidence type="ECO:0000256" key="3">
    <source>
        <dbReference type="ARBA" id="ARBA00022448"/>
    </source>
</evidence>
<keyword evidence="4 12" id="KW-0812">Transmembrane</keyword>
<dbReference type="PROSITE" id="PS50850">
    <property type="entry name" value="MFS"/>
    <property type="match status" value="1"/>
</dbReference>
<dbReference type="InterPro" id="IPR036259">
    <property type="entry name" value="MFS_trans_sf"/>
</dbReference>
<feature type="transmembrane region" description="Helical" evidence="12">
    <location>
        <begin position="348"/>
        <end position="368"/>
    </location>
</feature>
<sequence length="560" mass="60909">MVSLKKVEDRPTPPEVYSWKIYGLAAIAAIAAVGIGYDSAFVGGAIVLKGFTKDFGKLDANTSGNLVSTYQAGAFVGAFAGYPLGHFVGRRWGLTIAAILFTIGAIIMTIASGSTGLAPIYAGRALAGLAIGAASNLTPIYISEISPPAIRGQLVGMYELGWQIGGIVGFFINYGVSINIPTSTLQWRIPFAVQIIPGGLLALTAPFLIESPRWLISRGRREESVRNLSKIRKLDVNHPYLVEEVAEMNAAHDKEMALLGSNSFWAPFRHTFLVRKVLYRLLIGSSLFAFQNGTGINAINYYSPTVFKSLGITGSNTGLLTTGIFGVIKTLGAIVWILFLIDHFGRRRILMTGATGGAFAMLAIAIYIAVDKPASRPAGAGLDSTGRFALACFYIWTIFYGATWNGTPWVVGSEIFPQQSRTLGMALMAASNWGYNLAISRCSPLAFEWSSWGYYLIFACLMLISIPYIFFLLPETKGIPLEHMDELFDMPQPRNAGPRLLQDLRRRQAHLGSEINAHNQGADVKDLAREQGQSGSVTPDNSEKRDEIDIETGSAHRREF</sequence>
<dbReference type="STRING" id="215250.A0A316YZR4"/>
<keyword evidence="6 12" id="KW-1133">Transmembrane helix</keyword>
<evidence type="ECO:0000256" key="12">
    <source>
        <dbReference type="SAM" id="Phobius"/>
    </source>
</evidence>
<evidence type="ECO:0000256" key="7">
    <source>
        <dbReference type="ARBA" id="ARBA00023136"/>
    </source>
</evidence>
<feature type="transmembrane region" description="Helical" evidence="12">
    <location>
        <begin position="277"/>
        <end position="299"/>
    </location>
</feature>
<dbReference type="PROSITE" id="PS00217">
    <property type="entry name" value="SUGAR_TRANSPORT_2"/>
    <property type="match status" value="1"/>
</dbReference>
<evidence type="ECO:0000259" key="13">
    <source>
        <dbReference type="PROSITE" id="PS50850"/>
    </source>
</evidence>
<dbReference type="RefSeq" id="XP_025381472.1">
    <property type="nucleotide sequence ID" value="XM_025525494.1"/>
</dbReference>
<dbReference type="GO" id="GO:0005351">
    <property type="term" value="F:carbohydrate:proton symporter activity"/>
    <property type="evidence" value="ECO:0007669"/>
    <property type="project" value="TreeGrafter"/>
</dbReference>
<name>A0A316YZR4_9BASI</name>
<comment type="catalytic activity">
    <reaction evidence="9">
        <text>myo-inositol(out) + H(+)(out) = myo-inositol(in) + H(+)(in)</text>
        <dbReference type="Rhea" id="RHEA:60364"/>
        <dbReference type="ChEBI" id="CHEBI:15378"/>
        <dbReference type="ChEBI" id="CHEBI:17268"/>
    </reaction>
</comment>
<dbReference type="PRINTS" id="PR00171">
    <property type="entry name" value="SUGRTRNSPORT"/>
</dbReference>
<feature type="transmembrane region" description="Helical" evidence="12">
    <location>
        <begin position="187"/>
        <end position="209"/>
    </location>
</feature>
<evidence type="ECO:0000256" key="11">
    <source>
        <dbReference type="SAM" id="MobiDB-lite"/>
    </source>
</evidence>
<feature type="domain" description="Major facilitator superfamily (MFS) profile" evidence="13">
    <location>
        <begin position="24"/>
        <end position="477"/>
    </location>
</feature>
<dbReference type="InterPro" id="IPR005828">
    <property type="entry name" value="MFS_sugar_transport-like"/>
</dbReference>
<dbReference type="SUPFAM" id="SSF103473">
    <property type="entry name" value="MFS general substrate transporter"/>
    <property type="match status" value="1"/>
</dbReference>
<accession>A0A316YZR4</accession>
<evidence type="ECO:0000256" key="6">
    <source>
        <dbReference type="ARBA" id="ARBA00022989"/>
    </source>
</evidence>
<evidence type="ECO:0000256" key="8">
    <source>
        <dbReference type="ARBA" id="ARBA00043213"/>
    </source>
</evidence>
<dbReference type="InterPro" id="IPR003663">
    <property type="entry name" value="Sugar/inositol_transpt"/>
</dbReference>
<feature type="transmembrane region" description="Helical" evidence="12">
    <location>
        <begin position="68"/>
        <end position="85"/>
    </location>
</feature>
<feature type="transmembrane region" description="Helical" evidence="12">
    <location>
        <begin position="388"/>
        <end position="411"/>
    </location>
</feature>
<reference evidence="14 15" key="1">
    <citation type="journal article" date="2018" name="Mol. Biol. Evol.">
        <title>Broad Genomic Sampling Reveals a Smut Pathogenic Ancestry of the Fungal Clade Ustilaginomycotina.</title>
        <authorList>
            <person name="Kijpornyongpan T."/>
            <person name="Mondo S.J."/>
            <person name="Barry K."/>
            <person name="Sandor L."/>
            <person name="Lee J."/>
            <person name="Lipzen A."/>
            <person name="Pangilinan J."/>
            <person name="LaButti K."/>
            <person name="Hainaut M."/>
            <person name="Henrissat B."/>
            <person name="Grigoriev I.V."/>
            <person name="Spatafora J.W."/>
            <person name="Aime M.C."/>
        </authorList>
    </citation>
    <scope>NUCLEOTIDE SEQUENCE [LARGE SCALE GENOMIC DNA]</scope>
    <source>
        <strain evidence="14 15">MCA 4198</strain>
    </source>
</reference>
<evidence type="ECO:0000256" key="1">
    <source>
        <dbReference type="ARBA" id="ARBA00004141"/>
    </source>
</evidence>
<keyword evidence="5" id="KW-0672">Quinate metabolism</keyword>
<feature type="transmembrane region" description="Helical" evidence="12">
    <location>
        <begin position="92"/>
        <end position="114"/>
    </location>
</feature>
<dbReference type="PANTHER" id="PTHR48022:SF34">
    <property type="entry name" value="MAJOR FACILITATOR SUPERFAMILY (MFS) PROFILE DOMAIN-CONTAINING PROTEIN-RELATED"/>
    <property type="match status" value="1"/>
</dbReference>
<dbReference type="GeneID" id="37047410"/>
<feature type="transmembrane region" description="Helical" evidence="12">
    <location>
        <begin position="154"/>
        <end position="175"/>
    </location>
</feature>
<dbReference type="NCBIfam" id="TIGR00879">
    <property type="entry name" value="SP"/>
    <property type="match status" value="1"/>
</dbReference>
<feature type="compositionally biased region" description="Polar residues" evidence="11">
    <location>
        <begin position="531"/>
        <end position="540"/>
    </location>
</feature>
<keyword evidence="15" id="KW-1185">Reference proteome</keyword>
<organism evidence="14 15">
    <name type="scientific">Acaromyces ingoldii</name>
    <dbReference type="NCBI Taxonomy" id="215250"/>
    <lineage>
        <taxon>Eukaryota</taxon>
        <taxon>Fungi</taxon>
        <taxon>Dikarya</taxon>
        <taxon>Basidiomycota</taxon>
        <taxon>Ustilaginomycotina</taxon>
        <taxon>Exobasidiomycetes</taxon>
        <taxon>Exobasidiales</taxon>
        <taxon>Cryptobasidiaceae</taxon>
        <taxon>Acaromyces</taxon>
    </lineage>
</organism>
<dbReference type="InterPro" id="IPR005829">
    <property type="entry name" value="Sugar_transporter_CS"/>
</dbReference>
<dbReference type="Proteomes" id="UP000245768">
    <property type="component" value="Unassembled WGS sequence"/>
</dbReference>
<feature type="transmembrane region" description="Helical" evidence="12">
    <location>
        <begin position="120"/>
        <end position="142"/>
    </location>
</feature>
<evidence type="ECO:0000256" key="9">
    <source>
        <dbReference type="ARBA" id="ARBA00049119"/>
    </source>
</evidence>
<dbReference type="PANTHER" id="PTHR48022">
    <property type="entry name" value="PLASTIDIC GLUCOSE TRANSPORTER 4"/>
    <property type="match status" value="1"/>
</dbReference>
<feature type="transmembrane region" description="Helical" evidence="12">
    <location>
        <begin position="21"/>
        <end position="48"/>
    </location>
</feature>
<comment type="similarity">
    <text evidence="2 10">Belongs to the major facilitator superfamily. Sugar transporter (TC 2.A.1.1) family.</text>
</comment>
<evidence type="ECO:0000256" key="10">
    <source>
        <dbReference type="RuleBase" id="RU003346"/>
    </source>
</evidence>
<dbReference type="OrthoDB" id="508119at2759"/>
<proteinExistence type="inferred from homology"/>
<keyword evidence="3 10" id="KW-0813">Transport</keyword>
<dbReference type="Gene3D" id="1.20.1250.20">
    <property type="entry name" value="MFS general substrate transporter like domains"/>
    <property type="match status" value="1"/>
</dbReference>
<dbReference type="AlphaFoldDB" id="A0A316YZR4"/>
<dbReference type="Pfam" id="PF00083">
    <property type="entry name" value="Sugar_tr"/>
    <property type="match status" value="1"/>
</dbReference>
<dbReference type="PROSITE" id="PS00216">
    <property type="entry name" value="SUGAR_TRANSPORT_1"/>
    <property type="match status" value="1"/>
</dbReference>
<protein>
    <recommendedName>
        <fullName evidence="8">Quinate transporter</fullName>
    </recommendedName>
</protein>
<comment type="subcellular location">
    <subcellularLocation>
        <location evidence="1">Membrane</location>
        <topology evidence="1">Multi-pass membrane protein</topology>
    </subcellularLocation>
</comment>
<feature type="transmembrane region" description="Helical" evidence="12">
    <location>
        <begin position="452"/>
        <end position="473"/>
    </location>
</feature>
<evidence type="ECO:0000256" key="5">
    <source>
        <dbReference type="ARBA" id="ARBA00022911"/>
    </source>
</evidence>
<dbReference type="EMBL" id="KZ819634">
    <property type="protein sequence ID" value="PWN94274.1"/>
    <property type="molecule type" value="Genomic_DNA"/>
</dbReference>
<dbReference type="FunFam" id="1.20.1250.20:FF:000026">
    <property type="entry name" value="MFS quinate transporter QutD"/>
    <property type="match status" value="1"/>
</dbReference>